<organism evidence="2 3">
    <name type="scientific">Flexivirga oryzae</name>
    <dbReference type="NCBI Taxonomy" id="1794944"/>
    <lineage>
        <taxon>Bacteria</taxon>
        <taxon>Bacillati</taxon>
        <taxon>Actinomycetota</taxon>
        <taxon>Actinomycetes</taxon>
        <taxon>Micrococcales</taxon>
        <taxon>Dermacoccaceae</taxon>
        <taxon>Flexivirga</taxon>
    </lineage>
</organism>
<keyword evidence="1" id="KW-0812">Transmembrane</keyword>
<feature type="transmembrane region" description="Helical" evidence="1">
    <location>
        <begin position="248"/>
        <end position="270"/>
    </location>
</feature>
<feature type="transmembrane region" description="Helical" evidence="1">
    <location>
        <begin position="186"/>
        <end position="209"/>
    </location>
</feature>
<gene>
    <name evidence="2" type="ORF">FHU39_000255</name>
</gene>
<accession>A0A839N688</accession>
<feature type="transmembrane region" description="Helical" evidence="1">
    <location>
        <begin position="130"/>
        <end position="147"/>
    </location>
</feature>
<dbReference type="PANTHER" id="PTHR40761">
    <property type="entry name" value="CONSERVED INTEGRAL MEMBRANE ALANINE VALINE AND LEUCINE RICH PROTEIN-RELATED"/>
    <property type="match status" value="1"/>
</dbReference>
<evidence type="ECO:0000313" key="3">
    <source>
        <dbReference type="Proteomes" id="UP000559182"/>
    </source>
</evidence>
<evidence type="ECO:0000256" key="1">
    <source>
        <dbReference type="SAM" id="Phobius"/>
    </source>
</evidence>
<proteinExistence type="predicted"/>
<feature type="transmembrane region" description="Helical" evidence="1">
    <location>
        <begin position="76"/>
        <end position="94"/>
    </location>
</feature>
<protein>
    <submittedName>
        <fullName evidence="2">Drug/metabolite transporter (DMT)-like permease</fullName>
    </submittedName>
</protein>
<feature type="transmembrane region" description="Helical" evidence="1">
    <location>
        <begin position="276"/>
        <end position="296"/>
    </location>
</feature>
<name>A0A839N688_9MICO</name>
<feature type="transmembrane region" description="Helical" evidence="1">
    <location>
        <begin position="159"/>
        <end position="179"/>
    </location>
</feature>
<feature type="transmembrane region" description="Helical" evidence="1">
    <location>
        <begin position="100"/>
        <end position="121"/>
    </location>
</feature>
<keyword evidence="1" id="KW-1133">Transmembrane helix</keyword>
<dbReference type="EMBL" id="JACHVQ010000001">
    <property type="protein sequence ID" value="MBB2890271.1"/>
    <property type="molecule type" value="Genomic_DNA"/>
</dbReference>
<dbReference type="PANTHER" id="PTHR40761:SF1">
    <property type="entry name" value="CONSERVED INTEGRAL MEMBRANE ALANINE VALINE AND LEUCINE RICH PROTEIN-RELATED"/>
    <property type="match status" value="1"/>
</dbReference>
<dbReference type="SUPFAM" id="SSF103481">
    <property type="entry name" value="Multidrug resistance efflux transporter EmrE"/>
    <property type="match status" value="1"/>
</dbReference>
<dbReference type="AlphaFoldDB" id="A0A839N688"/>
<dbReference type="Proteomes" id="UP000559182">
    <property type="component" value="Unassembled WGS sequence"/>
</dbReference>
<sequence>MIESAMVAIRPFCPTPCAEVPHGPTWQDHRVFAMVGVVLAAIAYGAATILQAIGVRRMDAARESALRTRLWAGRSYAAGLLLDATGFVLSVVALRSLPLFMVESMLASSVGVTALLAVLVLRDRLSGREVVALVVTGIGLVLLAISAQEGRGSAIGRAGGWLLAGCGVLVGVVFAAGALDRRPARSACVLAAAAGLGFGLTGVAARVLVVSDPWWRTAGQPALWALVLGGLVGIVSFGFALDRGRTTTVAATTFVVETVVPAVVGLLWLGDSVRDGFAAAAVVGFVAALGGCLVLAGRAEIEV</sequence>
<feature type="transmembrane region" description="Helical" evidence="1">
    <location>
        <begin position="221"/>
        <end position="241"/>
    </location>
</feature>
<feature type="transmembrane region" description="Helical" evidence="1">
    <location>
        <begin position="31"/>
        <end position="55"/>
    </location>
</feature>
<keyword evidence="3" id="KW-1185">Reference proteome</keyword>
<evidence type="ECO:0000313" key="2">
    <source>
        <dbReference type="EMBL" id="MBB2890271.1"/>
    </source>
</evidence>
<reference evidence="2 3" key="1">
    <citation type="submission" date="2020-08" db="EMBL/GenBank/DDBJ databases">
        <title>Sequencing the genomes of 1000 actinobacteria strains.</title>
        <authorList>
            <person name="Klenk H.-P."/>
        </authorList>
    </citation>
    <scope>NUCLEOTIDE SEQUENCE [LARGE SCALE GENOMIC DNA]</scope>
    <source>
        <strain evidence="2 3">DSM 105369</strain>
    </source>
</reference>
<dbReference type="InterPro" id="IPR037185">
    <property type="entry name" value="EmrE-like"/>
</dbReference>
<comment type="caution">
    <text evidence="2">The sequence shown here is derived from an EMBL/GenBank/DDBJ whole genome shotgun (WGS) entry which is preliminary data.</text>
</comment>
<keyword evidence="1" id="KW-0472">Membrane</keyword>